<dbReference type="GO" id="GO:0046983">
    <property type="term" value="F:protein dimerization activity"/>
    <property type="evidence" value="ECO:0007669"/>
    <property type="project" value="InterPro"/>
</dbReference>
<dbReference type="InterPro" id="IPR016461">
    <property type="entry name" value="COMT-like"/>
</dbReference>
<dbReference type="Pfam" id="PF00891">
    <property type="entry name" value="Methyltransf_2"/>
    <property type="match status" value="1"/>
</dbReference>
<dbReference type="InParanoid" id="A0A2G5E3E0"/>
<accession>A0A2G5E3E0</accession>
<keyword evidence="8" id="KW-1185">Reference proteome</keyword>
<feature type="domain" description="O-methyltransferase C-terminal" evidence="5">
    <location>
        <begin position="133"/>
        <end position="340"/>
    </location>
</feature>
<dbReference type="PANTHER" id="PTHR11746">
    <property type="entry name" value="O-METHYLTRANSFERASE"/>
    <property type="match status" value="1"/>
</dbReference>
<dbReference type="Gene3D" id="3.40.50.150">
    <property type="entry name" value="Vaccinia Virus protein VP39"/>
    <property type="match status" value="1"/>
</dbReference>
<evidence type="ECO:0008006" key="9">
    <source>
        <dbReference type="Google" id="ProtNLM"/>
    </source>
</evidence>
<evidence type="ECO:0000256" key="1">
    <source>
        <dbReference type="ARBA" id="ARBA00022603"/>
    </source>
</evidence>
<sequence>MATITPNTDLKSFENEEIKAQAQVWKHMYGFADTIMLRCTVSLGIPDIVHSHGPITLSQLATQLPINSLSIDRLNHFMRYVVHMKLFKISTDEITKETKYELTPASKLLVKSHKKSFAPYVMLQTHPEEFSVWSHVIDCLEGKKSYWESTYGVSMYETIEKSPEIYNELVNDAMTSHSRFMVPALVSGLMKEKVLDGVGSIVDVGGNSGVTARAIADTFPHVKCSVMDLKHVIDSVIKDPKLNFVAGDMFNSVANADAILLKSTLHNYGDDDCLMILSKAKEAIPSTGGKVILVEIVVDTECLPEFSLARLSMEMEMMLMGGKERTKQDWETLLSKAGFSHHKIIPIVAIESIIVAYA</sequence>
<organism evidence="7 8">
    <name type="scientific">Aquilegia coerulea</name>
    <name type="common">Rocky mountain columbine</name>
    <dbReference type="NCBI Taxonomy" id="218851"/>
    <lineage>
        <taxon>Eukaryota</taxon>
        <taxon>Viridiplantae</taxon>
        <taxon>Streptophyta</taxon>
        <taxon>Embryophyta</taxon>
        <taxon>Tracheophyta</taxon>
        <taxon>Spermatophyta</taxon>
        <taxon>Magnoliopsida</taxon>
        <taxon>Ranunculales</taxon>
        <taxon>Ranunculaceae</taxon>
        <taxon>Thalictroideae</taxon>
        <taxon>Aquilegia</taxon>
    </lineage>
</organism>
<feature type="active site" description="Proton acceptor" evidence="4">
    <location>
        <position position="266"/>
    </location>
</feature>
<protein>
    <recommendedName>
        <fullName evidence="9">O-methyltransferase domain-containing protein</fullName>
    </recommendedName>
</protein>
<dbReference type="InterPro" id="IPR029063">
    <property type="entry name" value="SAM-dependent_MTases_sf"/>
</dbReference>
<feature type="domain" description="O-methyltransferase dimerisation" evidence="6">
    <location>
        <begin position="25"/>
        <end position="112"/>
    </location>
</feature>
<keyword evidence="3" id="KW-0949">S-adenosyl-L-methionine</keyword>
<gene>
    <name evidence="7" type="ORF">AQUCO_01300774v1</name>
</gene>
<keyword evidence="2" id="KW-0808">Transferase</keyword>
<evidence type="ECO:0000313" key="7">
    <source>
        <dbReference type="EMBL" id="PIA50256.1"/>
    </source>
</evidence>
<dbReference type="InterPro" id="IPR001077">
    <property type="entry name" value="COMT_C"/>
</dbReference>
<proteinExistence type="predicted"/>
<dbReference type="InterPro" id="IPR036388">
    <property type="entry name" value="WH-like_DNA-bd_sf"/>
</dbReference>
<evidence type="ECO:0000259" key="6">
    <source>
        <dbReference type="Pfam" id="PF08100"/>
    </source>
</evidence>
<dbReference type="EMBL" id="KZ305030">
    <property type="protein sequence ID" value="PIA50256.1"/>
    <property type="molecule type" value="Genomic_DNA"/>
</dbReference>
<dbReference type="PROSITE" id="PS51683">
    <property type="entry name" value="SAM_OMT_II"/>
    <property type="match status" value="1"/>
</dbReference>
<dbReference type="InterPro" id="IPR012967">
    <property type="entry name" value="COMT_dimerisation"/>
</dbReference>
<dbReference type="Pfam" id="PF08100">
    <property type="entry name" value="Dimerisation"/>
    <property type="match status" value="1"/>
</dbReference>
<dbReference type="Gene3D" id="1.10.10.10">
    <property type="entry name" value="Winged helix-like DNA-binding domain superfamily/Winged helix DNA-binding domain"/>
    <property type="match status" value="1"/>
</dbReference>
<evidence type="ECO:0000313" key="8">
    <source>
        <dbReference type="Proteomes" id="UP000230069"/>
    </source>
</evidence>
<dbReference type="SUPFAM" id="SSF46785">
    <property type="entry name" value="Winged helix' DNA-binding domain"/>
    <property type="match status" value="1"/>
</dbReference>
<dbReference type="SUPFAM" id="SSF53335">
    <property type="entry name" value="S-adenosyl-L-methionine-dependent methyltransferases"/>
    <property type="match status" value="1"/>
</dbReference>
<evidence type="ECO:0000256" key="4">
    <source>
        <dbReference type="PIRSR" id="PIRSR005739-1"/>
    </source>
</evidence>
<dbReference type="Proteomes" id="UP000230069">
    <property type="component" value="Unassembled WGS sequence"/>
</dbReference>
<dbReference type="AlphaFoldDB" id="A0A2G5E3E0"/>
<dbReference type="InterPro" id="IPR036390">
    <property type="entry name" value="WH_DNA-bd_sf"/>
</dbReference>
<dbReference type="OrthoDB" id="1606438at2759"/>
<name>A0A2G5E3E0_AQUCA</name>
<keyword evidence="1" id="KW-0489">Methyltransferase</keyword>
<evidence type="ECO:0000256" key="3">
    <source>
        <dbReference type="ARBA" id="ARBA00022691"/>
    </source>
</evidence>
<reference evidence="7 8" key="1">
    <citation type="submission" date="2017-09" db="EMBL/GenBank/DDBJ databases">
        <title>WGS assembly of Aquilegia coerulea Goldsmith.</title>
        <authorList>
            <person name="Hodges S."/>
            <person name="Kramer E."/>
            <person name="Nordborg M."/>
            <person name="Tomkins J."/>
            <person name="Borevitz J."/>
            <person name="Derieg N."/>
            <person name="Yan J."/>
            <person name="Mihaltcheva S."/>
            <person name="Hayes R.D."/>
            <person name="Rokhsar D."/>
        </authorList>
    </citation>
    <scope>NUCLEOTIDE SEQUENCE [LARGE SCALE GENOMIC DNA]</scope>
    <source>
        <strain evidence="8">cv. Goldsmith</strain>
    </source>
</reference>
<dbReference type="PIRSF" id="PIRSF005739">
    <property type="entry name" value="O-mtase"/>
    <property type="match status" value="1"/>
</dbReference>
<evidence type="ECO:0000259" key="5">
    <source>
        <dbReference type="Pfam" id="PF00891"/>
    </source>
</evidence>
<dbReference type="GO" id="GO:0008171">
    <property type="term" value="F:O-methyltransferase activity"/>
    <property type="evidence" value="ECO:0007669"/>
    <property type="project" value="InterPro"/>
</dbReference>
<evidence type="ECO:0000256" key="2">
    <source>
        <dbReference type="ARBA" id="ARBA00022679"/>
    </source>
</evidence>
<dbReference type="GO" id="GO:0032259">
    <property type="term" value="P:methylation"/>
    <property type="evidence" value="ECO:0007669"/>
    <property type="project" value="UniProtKB-KW"/>
</dbReference>